<dbReference type="GO" id="GO:0071949">
    <property type="term" value="F:FAD binding"/>
    <property type="evidence" value="ECO:0007669"/>
    <property type="project" value="TreeGrafter"/>
</dbReference>
<evidence type="ECO:0000256" key="8">
    <source>
        <dbReference type="ARBA" id="ARBA00047751"/>
    </source>
</evidence>
<evidence type="ECO:0000256" key="9">
    <source>
        <dbReference type="RuleBase" id="RU004254"/>
    </source>
</evidence>
<evidence type="ECO:0000313" key="11">
    <source>
        <dbReference type="EMBL" id="CAG5121953.1"/>
    </source>
</evidence>
<evidence type="ECO:0000259" key="10">
    <source>
        <dbReference type="Pfam" id="PF21895"/>
    </source>
</evidence>
<feature type="domain" description="MTHFR SAM-binding regulatory" evidence="10">
    <location>
        <begin position="399"/>
        <end position="695"/>
    </location>
</feature>
<comment type="cofactor">
    <cofactor evidence="1">
        <name>FAD</name>
        <dbReference type="ChEBI" id="CHEBI:57692"/>
    </cofactor>
</comment>
<protein>
    <recommendedName>
        <fullName evidence="7">methylenetetrahydrofolate reductase (NADPH)</fullName>
        <ecNumber evidence="7">1.5.1.53</ecNumber>
    </recommendedName>
</protein>
<proteinExistence type="inferred from homology"/>
<keyword evidence="12" id="KW-1185">Reference proteome</keyword>
<evidence type="ECO:0000256" key="4">
    <source>
        <dbReference type="ARBA" id="ARBA00022630"/>
    </source>
</evidence>
<evidence type="ECO:0000256" key="1">
    <source>
        <dbReference type="ARBA" id="ARBA00001974"/>
    </source>
</evidence>
<gene>
    <name evidence="11" type="ORF">CUNI_LOCUS7511</name>
</gene>
<comment type="pathway">
    <text evidence="2 9">One-carbon metabolism; tetrahydrofolate interconversion.</text>
</comment>
<dbReference type="Pfam" id="PF02219">
    <property type="entry name" value="MTHFR"/>
    <property type="match status" value="1"/>
</dbReference>
<dbReference type="Gene3D" id="3.20.20.220">
    <property type="match status" value="1"/>
</dbReference>
<dbReference type="Pfam" id="PF21895">
    <property type="entry name" value="MTHFR_C"/>
    <property type="match status" value="1"/>
</dbReference>
<dbReference type="PANTHER" id="PTHR45754">
    <property type="entry name" value="METHYLENETETRAHYDROFOLATE REDUCTASE"/>
    <property type="match status" value="1"/>
</dbReference>
<comment type="caution">
    <text evidence="11">The sequence shown here is derived from an EMBL/GenBank/DDBJ whole genome shotgun (WGS) entry which is preliminary data.</text>
</comment>
<reference evidence="11" key="1">
    <citation type="submission" date="2021-04" db="EMBL/GenBank/DDBJ databases">
        <authorList>
            <consortium name="Molecular Ecology Group"/>
        </authorList>
    </citation>
    <scope>NUCLEOTIDE SEQUENCE</scope>
</reference>
<evidence type="ECO:0000256" key="7">
    <source>
        <dbReference type="ARBA" id="ARBA00034530"/>
    </source>
</evidence>
<comment type="similarity">
    <text evidence="3">Belongs to the methylenetetrahydrofolate reductase family.</text>
</comment>
<keyword evidence="4" id="KW-0285">Flavoprotein</keyword>
<dbReference type="GO" id="GO:0009086">
    <property type="term" value="P:methionine biosynthetic process"/>
    <property type="evidence" value="ECO:0007669"/>
    <property type="project" value="TreeGrafter"/>
</dbReference>
<dbReference type="NCBIfam" id="TIGR00677">
    <property type="entry name" value="fadh2_euk"/>
    <property type="match status" value="1"/>
</dbReference>
<dbReference type="EC" id="1.5.1.53" evidence="7"/>
<dbReference type="GO" id="GO:0005829">
    <property type="term" value="C:cytosol"/>
    <property type="evidence" value="ECO:0007669"/>
    <property type="project" value="TreeGrafter"/>
</dbReference>
<dbReference type="GO" id="GO:0035999">
    <property type="term" value="P:tetrahydrofolate interconversion"/>
    <property type="evidence" value="ECO:0007669"/>
    <property type="project" value="TreeGrafter"/>
</dbReference>
<evidence type="ECO:0000313" key="12">
    <source>
        <dbReference type="Proteomes" id="UP000678393"/>
    </source>
</evidence>
<evidence type="ECO:0000256" key="2">
    <source>
        <dbReference type="ARBA" id="ARBA00004777"/>
    </source>
</evidence>
<dbReference type="OrthoDB" id="16284at2759"/>
<evidence type="ECO:0000256" key="3">
    <source>
        <dbReference type="ARBA" id="ARBA00006743"/>
    </source>
</evidence>
<sequence>MPEVKSGDVISGTVTQNEIVSAVTDIYQQQIYDTSEPSLSQSDELTSNSNSGCDIILNNQDNSLRKLSGESINGSLTSPSNSRAQSPNFLKKKYVSLIERIREREKSGTPFYSLEFFPPRTQSGAANLISTIERLAACGPLFCDMTWHPAGDPSNTEKPTSSTCIAGTMLNYCGLETMLHMTCVGMTVKEIKENLLKAKDLGIRSILALRGDIPEGNTEWKATPGGINYATDLVKLIKDEFGDHFVICVAGYPTGHPECKSYREDLQHLKEKVDAGADFIITQLFFKPETFLNYVKDCRALGITVPIIPGILPIQAYQSLNHIVKLSKLEVPQDIIDTITPIQHNDEAIRKYGIDQAVDMCRILLNSGFATGLHFYTLNRGLAVKEVLEQLGLWTQICRTLPWKKTANHNRCEEQVRPIFWRCRPNSYVYRTSDWEEFPNGRWGDSRAASFNDIKTYHLFYLKSRSSKEELLKMWGEELTCEQDVWSVFVCYLTGEPNKNGVKVKRIPWDDDEIVAETSLIASKLACVNRRGVLTINSQPRVNCAPSTDPVVGWGAPNGYIYQKAYLEFFTSKENVAALKEILLKYPLVNYHIINHTGITDHTNCDEFQPNAVTWGVFPGKEIVQPTVVDPESFKIWKDEAFALWLETWAEIYPQGSRSREVIQYIHDNYYLVNLVDNEYPKETVLWEIVDEMLTSTGGKKESPCAELAK</sequence>
<comment type="catalytic activity">
    <reaction evidence="8">
        <text>(6S)-5-methyl-5,6,7,8-tetrahydrofolate + NADP(+) = (6R)-5,10-methylene-5,6,7,8-tetrahydrofolate + NADPH + H(+)</text>
        <dbReference type="Rhea" id="RHEA:19817"/>
        <dbReference type="ChEBI" id="CHEBI:15378"/>
        <dbReference type="ChEBI" id="CHEBI:15636"/>
        <dbReference type="ChEBI" id="CHEBI:18608"/>
        <dbReference type="ChEBI" id="CHEBI:57783"/>
        <dbReference type="ChEBI" id="CHEBI:58349"/>
        <dbReference type="EC" id="1.5.1.53"/>
    </reaction>
    <physiologicalReaction direction="right-to-left" evidence="8">
        <dbReference type="Rhea" id="RHEA:19819"/>
    </physiologicalReaction>
</comment>
<keyword evidence="5" id="KW-0274">FAD</keyword>
<accession>A0A8S3YXU1</accession>
<dbReference type="Proteomes" id="UP000678393">
    <property type="component" value="Unassembled WGS sequence"/>
</dbReference>
<dbReference type="PANTHER" id="PTHR45754:SF3">
    <property type="entry name" value="METHYLENETETRAHYDROFOLATE REDUCTASE (NADPH)"/>
    <property type="match status" value="1"/>
</dbReference>
<name>A0A8S3YXU1_9EUPU</name>
<dbReference type="InterPro" id="IPR029041">
    <property type="entry name" value="FAD-linked_oxidoreductase-like"/>
</dbReference>
<dbReference type="InterPro" id="IPR004621">
    <property type="entry name" value="Fadh2_euk"/>
</dbReference>
<evidence type="ECO:0000256" key="6">
    <source>
        <dbReference type="ARBA" id="ARBA00023002"/>
    </source>
</evidence>
<evidence type="ECO:0000256" key="5">
    <source>
        <dbReference type="ARBA" id="ARBA00022827"/>
    </source>
</evidence>
<organism evidence="11 12">
    <name type="scientific">Candidula unifasciata</name>
    <dbReference type="NCBI Taxonomy" id="100452"/>
    <lineage>
        <taxon>Eukaryota</taxon>
        <taxon>Metazoa</taxon>
        <taxon>Spiralia</taxon>
        <taxon>Lophotrochozoa</taxon>
        <taxon>Mollusca</taxon>
        <taxon>Gastropoda</taxon>
        <taxon>Heterobranchia</taxon>
        <taxon>Euthyneura</taxon>
        <taxon>Panpulmonata</taxon>
        <taxon>Eupulmonata</taxon>
        <taxon>Stylommatophora</taxon>
        <taxon>Helicina</taxon>
        <taxon>Helicoidea</taxon>
        <taxon>Geomitridae</taxon>
        <taxon>Candidula</taxon>
    </lineage>
</organism>
<keyword evidence="6" id="KW-0560">Oxidoreductase</keyword>
<dbReference type="InterPro" id="IPR003171">
    <property type="entry name" value="Mehydrof_redctse-like"/>
</dbReference>
<dbReference type="AlphaFoldDB" id="A0A8S3YXU1"/>
<dbReference type="EMBL" id="CAJHNH020001198">
    <property type="protein sequence ID" value="CAG5121953.1"/>
    <property type="molecule type" value="Genomic_DNA"/>
</dbReference>
<dbReference type="CDD" id="cd00537">
    <property type="entry name" value="MTHFR"/>
    <property type="match status" value="1"/>
</dbReference>
<dbReference type="SUPFAM" id="SSF51730">
    <property type="entry name" value="FAD-linked oxidoreductase"/>
    <property type="match status" value="1"/>
</dbReference>
<dbReference type="GO" id="GO:0106313">
    <property type="term" value="F:methylenetetrahydrofolate reductase (NADPH) activity"/>
    <property type="evidence" value="ECO:0007669"/>
    <property type="project" value="UniProtKB-EC"/>
</dbReference>
<dbReference type="InterPro" id="IPR053806">
    <property type="entry name" value="MTHFR_C"/>
</dbReference>